<feature type="non-terminal residue" evidence="2">
    <location>
        <position position="1"/>
    </location>
</feature>
<dbReference type="Pfam" id="PF13966">
    <property type="entry name" value="zf-RVT"/>
    <property type="match status" value="1"/>
</dbReference>
<dbReference type="OrthoDB" id="684339at2759"/>
<feature type="domain" description="Reverse transcriptase zinc-binding" evidence="1">
    <location>
        <begin position="39"/>
        <end position="123"/>
    </location>
</feature>
<dbReference type="PANTHER" id="PTHR33116:SF78">
    <property type="entry name" value="OS12G0587133 PROTEIN"/>
    <property type="match status" value="1"/>
</dbReference>
<evidence type="ECO:0000259" key="1">
    <source>
        <dbReference type="Pfam" id="PF13966"/>
    </source>
</evidence>
<dbReference type="Gramene" id="TVU09419">
    <property type="protein sequence ID" value="TVU09419"/>
    <property type="gene ID" value="EJB05_42891"/>
</dbReference>
<name>A0A5J9TDJ9_9POAL</name>
<proteinExistence type="predicted"/>
<organism evidence="2 3">
    <name type="scientific">Eragrostis curvula</name>
    <name type="common">weeping love grass</name>
    <dbReference type="NCBI Taxonomy" id="38414"/>
    <lineage>
        <taxon>Eukaryota</taxon>
        <taxon>Viridiplantae</taxon>
        <taxon>Streptophyta</taxon>
        <taxon>Embryophyta</taxon>
        <taxon>Tracheophyta</taxon>
        <taxon>Spermatophyta</taxon>
        <taxon>Magnoliopsida</taxon>
        <taxon>Liliopsida</taxon>
        <taxon>Poales</taxon>
        <taxon>Poaceae</taxon>
        <taxon>PACMAD clade</taxon>
        <taxon>Chloridoideae</taxon>
        <taxon>Eragrostideae</taxon>
        <taxon>Eragrostidinae</taxon>
        <taxon>Eragrostis</taxon>
    </lineage>
</organism>
<accession>A0A5J9TDJ9</accession>
<dbReference type="PANTHER" id="PTHR33116">
    <property type="entry name" value="REVERSE TRANSCRIPTASE ZINC-BINDING DOMAIN-CONTAINING PROTEIN-RELATED-RELATED"/>
    <property type="match status" value="1"/>
</dbReference>
<dbReference type="AlphaFoldDB" id="A0A5J9TDJ9"/>
<gene>
    <name evidence="2" type="ORF">EJB05_42891</name>
</gene>
<keyword evidence="3" id="KW-1185">Reference proteome</keyword>
<comment type="caution">
    <text evidence="2">The sequence shown here is derived from an EMBL/GenBank/DDBJ whole genome shotgun (WGS) entry which is preliminary data.</text>
</comment>
<dbReference type="InterPro" id="IPR026960">
    <property type="entry name" value="RVT-Znf"/>
</dbReference>
<dbReference type="Proteomes" id="UP000324897">
    <property type="component" value="Chromosome 3"/>
</dbReference>
<evidence type="ECO:0000313" key="2">
    <source>
        <dbReference type="EMBL" id="TVU09419.1"/>
    </source>
</evidence>
<reference evidence="2 3" key="1">
    <citation type="journal article" date="2019" name="Sci. Rep.">
        <title>A high-quality genome of Eragrostis curvula grass provides insights into Poaceae evolution and supports new strategies to enhance forage quality.</title>
        <authorList>
            <person name="Carballo J."/>
            <person name="Santos B.A.C.M."/>
            <person name="Zappacosta D."/>
            <person name="Garbus I."/>
            <person name="Selva J.P."/>
            <person name="Gallo C.A."/>
            <person name="Diaz A."/>
            <person name="Albertini E."/>
            <person name="Caccamo M."/>
            <person name="Echenique V."/>
        </authorList>
    </citation>
    <scope>NUCLEOTIDE SEQUENCE [LARGE SCALE GENOMIC DNA]</scope>
    <source>
        <strain evidence="3">cv. Victoria</strain>
        <tissue evidence="2">Leaf</tissue>
    </source>
</reference>
<sequence>MQDADTIMEFLNLWWEIQHVQLNDQPDTIRWRWTANGQYSARSAYMIQCKGSYCQFDATALWKAKAEGKQKFHVWLALQNRILTADKLLKRNCPCNANCPFCDQANETADHISLECTYAKQVWLGISRWRQNDIYTTGDQSQGLKEWWNDVMAKFRKKEKNEVAAVIIYTLWNLWKERNRRTFQNQSLQPNQVVKMVKEEMQMRELAYGQHQVAQQQL</sequence>
<dbReference type="EMBL" id="RWGY01000039">
    <property type="protein sequence ID" value="TVU09419.1"/>
    <property type="molecule type" value="Genomic_DNA"/>
</dbReference>
<evidence type="ECO:0000313" key="3">
    <source>
        <dbReference type="Proteomes" id="UP000324897"/>
    </source>
</evidence>
<protein>
    <recommendedName>
        <fullName evidence="1">Reverse transcriptase zinc-binding domain-containing protein</fullName>
    </recommendedName>
</protein>